<evidence type="ECO:0000313" key="1">
    <source>
        <dbReference type="EMBL" id="MDQ0101725.1"/>
    </source>
</evidence>
<organism evidence="1 2">
    <name type="scientific">Paenarthrobacter nicotinovorans</name>
    <name type="common">Arthrobacter nicotinovorans</name>
    <dbReference type="NCBI Taxonomy" id="29320"/>
    <lineage>
        <taxon>Bacteria</taxon>
        <taxon>Bacillati</taxon>
        <taxon>Actinomycetota</taxon>
        <taxon>Actinomycetes</taxon>
        <taxon>Micrococcales</taxon>
        <taxon>Micrococcaceae</taxon>
        <taxon>Paenarthrobacter</taxon>
    </lineage>
</organism>
<proteinExistence type="predicted"/>
<sequence length="468" mass="49423">MEPVPDLTSSLRSLEALRSVTPVTPMIPPGLRSWWEGALDVEGLALGSVLAAATALEALTGCAGRYSASSEPVAASFDSLTHLRIAGTKPQGFAPASGFRRTSDGWIRLHANYPHHAARLMEAMGANSAQDVDDALLTMTSLDAEDAINANRGVATAVRRRGEWASSAMHRALSDEPWIRFLPTTALQMSSTTSPVSSASAAWKPSKDPERPLTGLRVLDLTRVIAGPTATRLLGALGADVLRIDPPGLPELEEAFVDGGFDKRSAVADLGNAAGLETVKDLISTADVVVTGYRNGGLDRFGLGAETLLAGKPDLVVATLSAWGSAGPWRQRRGFDSLVQAACGIAEEYGHLDDDGWKPGALPVQALDHATGYGVAAAVLALLAERLRTGAGGMAALSLARTAEELFRLPARQADVKAARLPQPAYRETPSAYGQLRFVGPPLLVDGVQLQYRWPPVRYGTSPVAWSQ</sequence>
<dbReference type="InterPro" id="IPR050509">
    <property type="entry name" value="CoA-transferase_III"/>
</dbReference>
<comment type="caution">
    <text evidence="1">The sequence shown here is derived from an EMBL/GenBank/DDBJ whole genome shotgun (WGS) entry which is preliminary data.</text>
</comment>
<keyword evidence="2" id="KW-1185">Reference proteome</keyword>
<dbReference type="Pfam" id="PF02515">
    <property type="entry name" value="CoA_transf_3"/>
    <property type="match status" value="1"/>
</dbReference>
<dbReference type="Gene3D" id="3.40.50.10540">
    <property type="entry name" value="Crotonobetainyl-coa:carnitine coa-transferase, domain 1"/>
    <property type="match status" value="1"/>
</dbReference>
<accession>A0ABT9TJA2</accession>
<dbReference type="PANTHER" id="PTHR48228">
    <property type="entry name" value="SUCCINYL-COA--D-CITRAMALATE COA-TRANSFERASE"/>
    <property type="match status" value="1"/>
</dbReference>
<dbReference type="InterPro" id="IPR003673">
    <property type="entry name" value="CoA-Trfase_fam_III"/>
</dbReference>
<dbReference type="PANTHER" id="PTHR48228:SF4">
    <property type="entry name" value="BLR3030 PROTEIN"/>
    <property type="match status" value="1"/>
</dbReference>
<dbReference type="SUPFAM" id="SSF89796">
    <property type="entry name" value="CoA-transferase family III (CaiB/BaiF)"/>
    <property type="match status" value="2"/>
</dbReference>
<dbReference type="RefSeq" id="WP_306877518.1">
    <property type="nucleotide sequence ID" value="NZ_JAUSSW010000002.1"/>
</dbReference>
<name>A0ABT9TJA2_PAENI</name>
<gene>
    <name evidence="1" type="ORF">J2T10_001358</name>
</gene>
<reference evidence="1 2" key="1">
    <citation type="submission" date="2023-07" db="EMBL/GenBank/DDBJ databases">
        <title>Sorghum-associated microbial communities from plants grown in Nebraska, USA.</title>
        <authorList>
            <person name="Schachtman D."/>
        </authorList>
    </citation>
    <scope>NUCLEOTIDE SEQUENCE [LARGE SCALE GENOMIC DNA]</scope>
    <source>
        <strain evidence="1 2">CC523</strain>
    </source>
</reference>
<dbReference type="InterPro" id="IPR023606">
    <property type="entry name" value="CoA-Trfase_III_dom_1_sf"/>
</dbReference>
<dbReference type="EMBL" id="JAUSSW010000002">
    <property type="protein sequence ID" value="MDQ0101725.1"/>
    <property type="molecule type" value="Genomic_DNA"/>
</dbReference>
<dbReference type="Proteomes" id="UP001244563">
    <property type="component" value="Unassembled WGS sequence"/>
</dbReference>
<evidence type="ECO:0000313" key="2">
    <source>
        <dbReference type="Proteomes" id="UP001244563"/>
    </source>
</evidence>
<protein>
    <submittedName>
        <fullName evidence="1">Crotonobetainyl-CoA:carnitine CoA-transferase CaiB-like acyl-CoA transferase</fullName>
    </submittedName>
</protein>